<keyword evidence="6" id="KW-0460">Magnesium</keyword>
<feature type="domain" description="EngB-type G" evidence="11">
    <location>
        <begin position="22"/>
        <end position="195"/>
    </location>
</feature>
<evidence type="ECO:0000256" key="2">
    <source>
        <dbReference type="ARBA" id="ARBA00009638"/>
    </source>
</evidence>
<evidence type="ECO:0000256" key="6">
    <source>
        <dbReference type="ARBA" id="ARBA00022842"/>
    </source>
</evidence>
<evidence type="ECO:0000256" key="7">
    <source>
        <dbReference type="ARBA" id="ARBA00023134"/>
    </source>
</evidence>
<dbReference type="EMBL" id="CP106878">
    <property type="protein sequence ID" value="WAA10229.1"/>
    <property type="molecule type" value="Genomic_DNA"/>
</dbReference>
<evidence type="ECO:0000256" key="3">
    <source>
        <dbReference type="ARBA" id="ARBA00022618"/>
    </source>
</evidence>
<dbReference type="PANTHER" id="PTHR11649:SF13">
    <property type="entry name" value="ENGB-TYPE G DOMAIN-CONTAINING PROTEIN"/>
    <property type="match status" value="1"/>
</dbReference>
<evidence type="ECO:0000256" key="5">
    <source>
        <dbReference type="ARBA" id="ARBA00022741"/>
    </source>
</evidence>
<dbReference type="HAMAP" id="MF_00321">
    <property type="entry name" value="GTPase_EngB"/>
    <property type="match status" value="1"/>
</dbReference>
<dbReference type="GO" id="GO:0046872">
    <property type="term" value="F:metal ion binding"/>
    <property type="evidence" value="ECO:0007669"/>
    <property type="project" value="UniProtKB-KW"/>
</dbReference>
<evidence type="ECO:0000313" key="13">
    <source>
        <dbReference type="Proteomes" id="UP001164718"/>
    </source>
</evidence>
<gene>
    <name evidence="12" type="primary">yihA</name>
    <name evidence="10" type="synonym">engB</name>
    <name evidence="12" type="ORF">OE104_02495</name>
</gene>
<dbReference type="PROSITE" id="PS51706">
    <property type="entry name" value="G_ENGB"/>
    <property type="match status" value="1"/>
</dbReference>
<evidence type="ECO:0000256" key="10">
    <source>
        <dbReference type="HAMAP-Rule" id="MF_00321"/>
    </source>
</evidence>
<keyword evidence="7 10" id="KW-0342">GTP-binding</keyword>
<keyword evidence="4" id="KW-0479">Metal-binding</keyword>
<proteinExistence type="inferred from homology"/>
<dbReference type="PANTHER" id="PTHR11649">
    <property type="entry name" value="MSS1/TRME-RELATED GTP-BINDING PROTEIN"/>
    <property type="match status" value="1"/>
</dbReference>
<reference evidence="12" key="1">
    <citation type="submission" date="2022-09" db="EMBL/GenBank/DDBJ databases">
        <title>Complete Genomes of Fervidibacillus albus and Fervidibacillus halotolerans isolated from tidal flat sediments.</title>
        <authorList>
            <person name="Kwon K.K."/>
            <person name="Yang S.-H."/>
            <person name="Park M.J."/>
            <person name="Oh H.-M."/>
        </authorList>
    </citation>
    <scope>NUCLEOTIDE SEQUENCE</scope>
    <source>
        <strain evidence="12">MEBiC13591</strain>
    </source>
</reference>
<dbReference type="NCBIfam" id="TIGR03598">
    <property type="entry name" value="GTPase_YsxC"/>
    <property type="match status" value="1"/>
</dbReference>
<evidence type="ECO:0000259" key="11">
    <source>
        <dbReference type="PROSITE" id="PS51706"/>
    </source>
</evidence>
<dbReference type="GO" id="GO:0005829">
    <property type="term" value="C:cytosol"/>
    <property type="evidence" value="ECO:0007669"/>
    <property type="project" value="TreeGrafter"/>
</dbReference>
<dbReference type="GO" id="GO:0005525">
    <property type="term" value="F:GTP binding"/>
    <property type="evidence" value="ECO:0007669"/>
    <property type="project" value="UniProtKB-UniRule"/>
</dbReference>
<dbReference type="RefSeq" id="WP_275418013.1">
    <property type="nucleotide sequence ID" value="NZ_CP106878.1"/>
</dbReference>
<dbReference type="InterPro" id="IPR006073">
    <property type="entry name" value="GTP-bd"/>
</dbReference>
<dbReference type="InterPro" id="IPR027417">
    <property type="entry name" value="P-loop_NTPase"/>
</dbReference>
<evidence type="ECO:0000256" key="9">
    <source>
        <dbReference type="ARBA" id="ARBA00023306"/>
    </source>
</evidence>
<dbReference type="InterPro" id="IPR019987">
    <property type="entry name" value="GTP-bd_ribosome_bio_YsxC"/>
</dbReference>
<organism evidence="12 13">
    <name type="scientific">Fervidibacillus albus</name>
    <dbReference type="NCBI Taxonomy" id="2980026"/>
    <lineage>
        <taxon>Bacteria</taxon>
        <taxon>Bacillati</taxon>
        <taxon>Bacillota</taxon>
        <taxon>Bacilli</taxon>
        <taxon>Bacillales</taxon>
        <taxon>Bacillaceae</taxon>
        <taxon>Fervidibacillus</taxon>
    </lineage>
</organism>
<dbReference type="Gene3D" id="3.40.50.300">
    <property type="entry name" value="P-loop containing nucleotide triphosphate hydrolases"/>
    <property type="match status" value="1"/>
</dbReference>
<evidence type="ECO:0000256" key="8">
    <source>
        <dbReference type="ARBA" id="ARBA00023210"/>
    </source>
</evidence>
<dbReference type="CDD" id="cd01876">
    <property type="entry name" value="YihA_EngB"/>
    <property type="match status" value="1"/>
</dbReference>
<evidence type="ECO:0000313" key="12">
    <source>
        <dbReference type="EMBL" id="WAA10229.1"/>
    </source>
</evidence>
<protein>
    <recommendedName>
        <fullName evidence="10">Probable GTP-binding protein EngB</fullName>
    </recommendedName>
</protein>
<name>A0A9E8RWE8_9BACI</name>
<dbReference type="GO" id="GO:0000917">
    <property type="term" value="P:division septum assembly"/>
    <property type="evidence" value="ECO:0007669"/>
    <property type="project" value="UniProtKB-KW"/>
</dbReference>
<evidence type="ECO:0000256" key="4">
    <source>
        <dbReference type="ARBA" id="ARBA00022723"/>
    </source>
</evidence>
<accession>A0A9E8RWE8</accession>
<dbReference type="Pfam" id="PF01926">
    <property type="entry name" value="MMR_HSR1"/>
    <property type="match status" value="1"/>
</dbReference>
<dbReference type="AlphaFoldDB" id="A0A9E8RWE8"/>
<keyword evidence="5 10" id="KW-0547">Nucleotide-binding</keyword>
<keyword evidence="3 10" id="KW-0132">Cell division</keyword>
<keyword evidence="13" id="KW-1185">Reference proteome</keyword>
<evidence type="ECO:0000256" key="1">
    <source>
        <dbReference type="ARBA" id="ARBA00001946"/>
    </source>
</evidence>
<comment type="similarity">
    <text evidence="2 10">Belongs to the TRAFAC class TrmE-Era-EngA-EngB-Septin-like GTPase superfamily. EngB GTPase family.</text>
</comment>
<comment type="cofactor">
    <cofactor evidence="1">
        <name>Mg(2+)</name>
        <dbReference type="ChEBI" id="CHEBI:18420"/>
    </cofactor>
</comment>
<dbReference type="KEGG" id="faf:OE104_02495"/>
<dbReference type="Proteomes" id="UP001164718">
    <property type="component" value="Chromosome"/>
</dbReference>
<keyword evidence="8 10" id="KW-0717">Septation</keyword>
<dbReference type="FunFam" id="3.40.50.300:FF:000098">
    <property type="entry name" value="Probable GTP-binding protein EngB"/>
    <property type="match status" value="1"/>
</dbReference>
<sequence>MKVKDAQFIISAVSNAQYPDGNLPEIALAGRSNVGKSSFINTLIGRKSLARTSSKPGKTQTLNFYLINEQFYFVDVPGYGYAKVSKKQRESWGKMIEKYLMERPQLKGVVIIVDLRHPPTEDDRLMYDFLKHYQIPVLIIATKADKIPRGKWNKHVKITMDTLDVEPSDSVVLFSSETGVGKEEAWRKLENWISDEHRLNG</sequence>
<keyword evidence="9 10" id="KW-0131">Cell cycle</keyword>
<dbReference type="SUPFAM" id="SSF52540">
    <property type="entry name" value="P-loop containing nucleoside triphosphate hydrolases"/>
    <property type="match status" value="1"/>
</dbReference>
<comment type="function">
    <text evidence="10">Necessary for normal cell division and for the maintenance of normal septation.</text>
</comment>
<dbReference type="InterPro" id="IPR030393">
    <property type="entry name" value="G_ENGB_dom"/>
</dbReference>